<keyword evidence="1" id="KW-0812">Transmembrane</keyword>
<dbReference type="Proteomes" id="UP000006078">
    <property type="component" value="Unassembled WGS sequence"/>
</dbReference>
<dbReference type="InterPro" id="IPR005133">
    <property type="entry name" value="PhaG_MnhG_YufB"/>
</dbReference>
<feature type="transmembrane region" description="Helical" evidence="1">
    <location>
        <begin position="69"/>
        <end position="90"/>
    </location>
</feature>
<dbReference type="GO" id="GO:0098662">
    <property type="term" value="P:inorganic cation transmembrane transport"/>
    <property type="evidence" value="ECO:0007669"/>
    <property type="project" value="InterPro"/>
</dbReference>
<dbReference type="EMBL" id="AHAE01000062">
    <property type="protein sequence ID" value="EJZ81766.1"/>
    <property type="molecule type" value="Genomic_DNA"/>
</dbReference>
<dbReference type="EMBL" id="CAJZ01000148">
    <property type="protein sequence ID" value="CCI83771.1"/>
    <property type="molecule type" value="Genomic_DNA"/>
</dbReference>
<dbReference type="STRING" id="29321.AAV33_02100"/>
<dbReference type="Pfam" id="PF03334">
    <property type="entry name" value="PhaG_MnhG_YufB"/>
    <property type="match status" value="1"/>
</dbReference>
<evidence type="ECO:0000313" key="4">
    <source>
        <dbReference type="Proteomes" id="UP000006078"/>
    </source>
</evidence>
<keyword evidence="1" id="KW-1133">Transmembrane helix</keyword>
<feature type="transmembrane region" description="Helical" evidence="1">
    <location>
        <begin position="6"/>
        <end position="29"/>
    </location>
</feature>
<dbReference type="RefSeq" id="WP_004601173.1">
    <property type="nucleotide sequence ID" value="NZ_HF541867.1"/>
</dbReference>
<proteinExistence type="predicted"/>
<evidence type="ECO:0000313" key="2">
    <source>
        <dbReference type="EMBL" id="CCI83771.1"/>
    </source>
</evidence>
<evidence type="ECO:0000256" key="1">
    <source>
        <dbReference type="SAM" id="Phobius"/>
    </source>
</evidence>
<reference evidence="2 5" key="1">
    <citation type="journal article" date="2012" name="J. Bacteriol.">
        <title>Draft Genome Sequence of Turicella otitidis ATCC 51513, Isolated from Middle Ear Fluid from a Child with Otitis Media.</title>
        <authorList>
            <person name="Brinkrolf K."/>
            <person name="Schneider J."/>
            <person name="Knecht M."/>
            <person name="Ruckert C."/>
            <person name="Tauch A."/>
        </authorList>
    </citation>
    <scope>NUCLEOTIDE SEQUENCE [LARGE SCALE GENOMIC DNA]</scope>
    <source>
        <strain evidence="2 5">ATCC 51513</strain>
    </source>
</reference>
<protein>
    <submittedName>
        <fullName evidence="2">Putative monovalent cation/H+ antiporter subunit G</fullName>
    </submittedName>
</protein>
<dbReference type="Proteomes" id="UP000011016">
    <property type="component" value="Unassembled WGS sequence"/>
</dbReference>
<dbReference type="eggNOG" id="COG1320">
    <property type="taxonomic scope" value="Bacteria"/>
</dbReference>
<name>I7JWA7_9CORY</name>
<evidence type="ECO:0000313" key="3">
    <source>
        <dbReference type="EMBL" id="EJZ81766.1"/>
    </source>
</evidence>
<gene>
    <name evidence="2" type="ORF">BN46_1045</name>
    <name evidence="3" type="ORF">HMPREF9719_01283</name>
</gene>
<dbReference type="HOGENOM" id="CLU_157115_0_0_11"/>
<dbReference type="AlphaFoldDB" id="I7JWA7"/>
<keyword evidence="1" id="KW-0472">Membrane</keyword>
<evidence type="ECO:0000313" key="5">
    <source>
        <dbReference type="Proteomes" id="UP000011016"/>
    </source>
</evidence>
<dbReference type="OrthoDB" id="4419197at2"/>
<feature type="transmembrane region" description="Helical" evidence="1">
    <location>
        <begin position="36"/>
        <end position="57"/>
    </location>
</feature>
<reference evidence="3 4" key="2">
    <citation type="submission" date="2012-08" db="EMBL/GenBank/DDBJ databases">
        <title>The Genome Sequence of Turicella otitidis ATCC 51513.</title>
        <authorList>
            <consortium name="The Broad Institute Genome Sequencing Platform"/>
            <person name="Earl A."/>
            <person name="Ward D."/>
            <person name="Feldgarden M."/>
            <person name="Gevers D."/>
            <person name="Huys G."/>
            <person name="Walker B."/>
            <person name="Young S.K."/>
            <person name="Zeng Q."/>
            <person name="Gargeya S."/>
            <person name="Fitzgerald M."/>
            <person name="Haas B."/>
            <person name="Abouelleil A."/>
            <person name="Alvarado L."/>
            <person name="Arachchi H.M."/>
            <person name="Berlin A.M."/>
            <person name="Chapman S.B."/>
            <person name="Goldberg J."/>
            <person name="Griggs A."/>
            <person name="Gujja S."/>
            <person name="Hansen M."/>
            <person name="Howarth C."/>
            <person name="Imamovic A."/>
            <person name="Larimer J."/>
            <person name="McCowen C."/>
            <person name="Montmayeur A."/>
            <person name="Murphy C."/>
            <person name="Neiman D."/>
            <person name="Pearson M."/>
            <person name="Priest M."/>
            <person name="Roberts A."/>
            <person name="Saif S."/>
            <person name="Shea T."/>
            <person name="Sisk P."/>
            <person name="Sykes S."/>
            <person name="Wortman J."/>
            <person name="Nusbaum C."/>
            <person name="Birren B."/>
        </authorList>
    </citation>
    <scope>NUCLEOTIDE SEQUENCE [LARGE SCALE GENOMIC DNA]</scope>
    <source>
        <strain evidence="3 4">ATCC 51513</strain>
    </source>
</reference>
<accession>I7JWA7</accession>
<keyword evidence="4" id="KW-1185">Reference proteome</keyword>
<dbReference type="GO" id="GO:0015297">
    <property type="term" value="F:antiporter activity"/>
    <property type="evidence" value="ECO:0007669"/>
    <property type="project" value="InterPro"/>
</dbReference>
<comment type="caution">
    <text evidence="2">The sequence shown here is derived from an EMBL/GenBank/DDBJ whole genome shotgun (WGS) entry which is preliminary data.</text>
</comment>
<organism evidence="2 5">
    <name type="scientific">Corynebacterium otitidis ATCC 51513</name>
    <dbReference type="NCBI Taxonomy" id="883169"/>
    <lineage>
        <taxon>Bacteria</taxon>
        <taxon>Bacillati</taxon>
        <taxon>Actinomycetota</taxon>
        <taxon>Actinomycetes</taxon>
        <taxon>Mycobacteriales</taxon>
        <taxon>Corynebacteriaceae</taxon>
        <taxon>Corynebacterium</taxon>
    </lineage>
</organism>
<sequence length="117" mass="12508">MALYEIIASALVILGAALIGINAISLWLCRGPISRANVLGLTVGVALPILVAAQLVVQWGENGFVARDFIWALLTIAALWIVAPVASFYLGRSLYAREVDDAAHKVSEEDGSEPSRF</sequence>